<evidence type="ECO:0000256" key="3">
    <source>
        <dbReference type="ARBA" id="ARBA00022723"/>
    </source>
</evidence>
<dbReference type="InterPro" id="IPR024079">
    <property type="entry name" value="MetalloPept_cat_dom_sf"/>
</dbReference>
<dbReference type="OrthoDB" id="9773538at2"/>
<evidence type="ECO:0000256" key="7">
    <source>
        <dbReference type="RuleBase" id="RU003435"/>
    </source>
</evidence>
<evidence type="ECO:0000256" key="5">
    <source>
        <dbReference type="ARBA" id="ARBA00022833"/>
    </source>
</evidence>
<dbReference type="Pfam" id="PF01432">
    <property type="entry name" value="Peptidase_M3"/>
    <property type="match status" value="1"/>
</dbReference>
<dbReference type="Gene3D" id="1.10.1370.10">
    <property type="entry name" value="Neurolysin, domain 3"/>
    <property type="match status" value="1"/>
</dbReference>
<dbReference type="Gene3D" id="3.40.390.10">
    <property type="entry name" value="Collagenase (Catalytic Domain)"/>
    <property type="match status" value="1"/>
</dbReference>
<proteinExistence type="inferred from homology"/>
<sequence length="658" mass="73619">MRPQLPLALAAALVTSAAAFAAPTLPGPAFPNFADAKAVETACQSGLDGAAKHVKALEKHAPDAKWPAASDALNAYIEDVSNPIDLLVYVHPDKAIRDAAQACVLKWQDFLSTLGQNETLYKAAAKVKPRNDIDREFMRVTLDQFEDAGVSLPADKRARAKQIIDRITELDQQFNKNIRDTNTKVPFTAEELKGVPENVWKDKPRDDSGHYLLGLDYPTYLPVLDRADDAAARERIYRAKLSEGGEGNLKLLNEIVQLRREYAGLFGMKSYDDFQLRRRMSESTANTLRFLDDVKGAVKEGEAKDLAELREAKARHLGTPLEQTKLERWDWSYYTERVRQAKYAVDQDAFRQYFPPQESLQFIMKVAENMLGIKYTRVPAKLWHEDVQAYAVSDAKSGKPLATLLVDMYPRDGKYNHAAVWSYRNGSTLQNRVPQAAYVVNMDRKGLSLSELETMLHEMGHALHNNLSATRYAAQAGTSVKRDFVEAPSQMLEDWVYDKKVLKLFQTVCANCKPVPDELVDKAIAARDFGKGARFARQHLYASYDLALHSADAPEAMATWVKMEGATPLGHVQGTMFPAGFSHVTGGYGAGYYGYLYSLVVAMDLRTAFEANHLDPVVGGRYRKDVLSQGGQKPPKELVKNFLGRETNSKAFYDYLKK</sequence>
<dbReference type="RefSeq" id="WP_124541276.1">
    <property type="nucleotide sequence ID" value="NZ_QUSW01000004.1"/>
</dbReference>
<keyword evidence="11" id="KW-1185">Reference proteome</keyword>
<dbReference type="InterPro" id="IPR045090">
    <property type="entry name" value="Pept_M3A_M3B"/>
</dbReference>
<dbReference type="PANTHER" id="PTHR11804">
    <property type="entry name" value="PROTEASE M3 THIMET OLIGOPEPTIDASE-RELATED"/>
    <property type="match status" value="1"/>
</dbReference>
<feature type="signal peptide" evidence="8">
    <location>
        <begin position="1"/>
        <end position="21"/>
    </location>
</feature>
<evidence type="ECO:0000259" key="9">
    <source>
        <dbReference type="Pfam" id="PF01432"/>
    </source>
</evidence>
<feature type="chain" id="PRO_5018185573" evidence="8">
    <location>
        <begin position="22"/>
        <end position="658"/>
    </location>
</feature>
<dbReference type="GO" id="GO:0006518">
    <property type="term" value="P:peptide metabolic process"/>
    <property type="evidence" value="ECO:0007669"/>
    <property type="project" value="TreeGrafter"/>
</dbReference>
<keyword evidence="3 7" id="KW-0479">Metal-binding</keyword>
<organism evidence="10 11">
    <name type="scientific">Piscinibacter terrae</name>
    <dbReference type="NCBI Taxonomy" id="2496871"/>
    <lineage>
        <taxon>Bacteria</taxon>
        <taxon>Pseudomonadati</taxon>
        <taxon>Pseudomonadota</taxon>
        <taxon>Betaproteobacteria</taxon>
        <taxon>Burkholderiales</taxon>
        <taxon>Sphaerotilaceae</taxon>
        <taxon>Piscinibacter</taxon>
    </lineage>
</organism>
<evidence type="ECO:0000256" key="4">
    <source>
        <dbReference type="ARBA" id="ARBA00022801"/>
    </source>
</evidence>
<dbReference type="InterPro" id="IPR024077">
    <property type="entry name" value="Neurolysin/TOP_dom2"/>
</dbReference>
<keyword evidence="5 7" id="KW-0862">Zinc</keyword>
<accession>A0A3N7HQU7</accession>
<keyword evidence="2 7" id="KW-0645">Protease</keyword>
<keyword evidence="4 7" id="KW-0378">Hydrolase</keyword>
<evidence type="ECO:0000256" key="8">
    <source>
        <dbReference type="SAM" id="SignalP"/>
    </source>
</evidence>
<feature type="domain" description="Peptidase M3A/M3B catalytic" evidence="9">
    <location>
        <begin position="224"/>
        <end position="654"/>
    </location>
</feature>
<comment type="caution">
    <text evidence="10">The sequence shown here is derived from an EMBL/GenBank/DDBJ whole genome shotgun (WGS) entry which is preliminary data.</text>
</comment>
<dbReference type="SUPFAM" id="SSF55486">
    <property type="entry name" value="Metalloproteases ('zincins'), catalytic domain"/>
    <property type="match status" value="1"/>
</dbReference>
<keyword evidence="8" id="KW-0732">Signal</keyword>
<dbReference type="CDD" id="cd06455">
    <property type="entry name" value="M3A_TOP"/>
    <property type="match status" value="1"/>
</dbReference>
<dbReference type="GO" id="GO:0046872">
    <property type="term" value="F:metal ion binding"/>
    <property type="evidence" value="ECO:0007669"/>
    <property type="project" value="UniProtKB-UniRule"/>
</dbReference>
<dbReference type="AlphaFoldDB" id="A0A3N7HQU7"/>
<evidence type="ECO:0000256" key="2">
    <source>
        <dbReference type="ARBA" id="ARBA00022670"/>
    </source>
</evidence>
<dbReference type="InterPro" id="IPR001567">
    <property type="entry name" value="Pept_M3A_M3B_dom"/>
</dbReference>
<dbReference type="Proteomes" id="UP000267464">
    <property type="component" value="Unassembled WGS sequence"/>
</dbReference>
<reference evidence="10 11" key="2">
    <citation type="submission" date="2018-12" db="EMBL/GenBank/DDBJ databases">
        <title>Rhizobacter gummiphilus sp. nov., a rubber-degrading bacterium isolated from the soil of a botanical garden in Japan.</title>
        <authorList>
            <person name="Shunsuke S.S."/>
        </authorList>
    </citation>
    <scope>NUCLEOTIDE SEQUENCE [LARGE SCALE GENOMIC DNA]</scope>
    <source>
        <strain evidence="10 11">S-16</strain>
    </source>
</reference>
<dbReference type="GO" id="GO:0004222">
    <property type="term" value="F:metalloendopeptidase activity"/>
    <property type="evidence" value="ECO:0007669"/>
    <property type="project" value="InterPro"/>
</dbReference>
<gene>
    <name evidence="10" type="ORF">DZC73_15505</name>
</gene>
<evidence type="ECO:0000313" key="11">
    <source>
        <dbReference type="Proteomes" id="UP000267464"/>
    </source>
</evidence>
<dbReference type="EMBL" id="QUSW01000004">
    <property type="protein sequence ID" value="RQP23556.1"/>
    <property type="molecule type" value="Genomic_DNA"/>
</dbReference>
<keyword evidence="6 7" id="KW-0482">Metalloprotease</keyword>
<evidence type="ECO:0000313" key="10">
    <source>
        <dbReference type="EMBL" id="RQP23556.1"/>
    </source>
</evidence>
<evidence type="ECO:0000256" key="1">
    <source>
        <dbReference type="ARBA" id="ARBA00006040"/>
    </source>
</evidence>
<comment type="cofactor">
    <cofactor evidence="7">
        <name>Zn(2+)</name>
        <dbReference type="ChEBI" id="CHEBI:29105"/>
    </cofactor>
    <text evidence="7">Binds 1 zinc ion.</text>
</comment>
<reference evidence="10 11" key="1">
    <citation type="submission" date="2018-08" db="EMBL/GenBank/DDBJ databases">
        <authorList>
            <person name="Khan S.A."/>
            <person name="Jeon C.O."/>
            <person name="Chun B.H."/>
            <person name="Jeong S.E."/>
        </authorList>
    </citation>
    <scope>NUCLEOTIDE SEQUENCE [LARGE SCALE GENOMIC DNA]</scope>
    <source>
        <strain evidence="10 11">S-16</strain>
    </source>
</reference>
<dbReference type="GO" id="GO:0006508">
    <property type="term" value="P:proteolysis"/>
    <property type="evidence" value="ECO:0007669"/>
    <property type="project" value="UniProtKB-KW"/>
</dbReference>
<dbReference type="PANTHER" id="PTHR11804:SF84">
    <property type="entry name" value="SACCHAROLYSIN"/>
    <property type="match status" value="1"/>
</dbReference>
<comment type="similarity">
    <text evidence="1 7">Belongs to the peptidase M3 family.</text>
</comment>
<protein>
    <submittedName>
        <fullName evidence="10">Peptidase</fullName>
    </submittedName>
</protein>
<name>A0A3N7HQU7_9BURK</name>
<evidence type="ECO:0000256" key="6">
    <source>
        <dbReference type="ARBA" id="ARBA00023049"/>
    </source>
</evidence>